<dbReference type="AlphaFoldDB" id="A0A8X6U7X4"/>
<dbReference type="PANTHER" id="PTHR24064">
    <property type="entry name" value="SOLUTE CARRIER FAMILY 22 MEMBER"/>
    <property type="match status" value="1"/>
</dbReference>
<organism evidence="8 9">
    <name type="scientific">Nephila pilipes</name>
    <name type="common">Giant wood spider</name>
    <name type="synonym">Nephila maculata</name>
    <dbReference type="NCBI Taxonomy" id="299642"/>
    <lineage>
        <taxon>Eukaryota</taxon>
        <taxon>Metazoa</taxon>
        <taxon>Ecdysozoa</taxon>
        <taxon>Arthropoda</taxon>
        <taxon>Chelicerata</taxon>
        <taxon>Arachnida</taxon>
        <taxon>Araneae</taxon>
        <taxon>Araneomorphae</taxon>
        <taxon>Entelegynae</taxon>
        <taxon>Araneoidea</taxon>
        <taxon>Nephilidae</taxon>
        <taxon>Nephila</taxon>
    </lineage>
</organism>
<dbReference type="OrthoDB" id="8049622at2759"/>
<comment type="caution">
    <text evidence="8">The sequence shown here is derived from an EMBL/GenBank/DDBJ whole genome shotgun (WGS) entry which is preliminary data.</text>
</comment>
<evidence type="ECO:0000256" key="3">
    <source>
        <dbReference type="ARBA" id="ARBA00022989"/>
    </source>
</evidence>
<name>A0A8X6U7X4_NEPPI</name>
<keyword evidence="4 6" id="KW-0472">Membrane</keyword>
<feature type="transmembrane region" description="Helical" evidence="6">
    <location>
        <begin position="105"/>
        <end position="125"/>
    </location>
</feature>
<feature type="transmembrane region" description="Helical" evidence="6">
    <location>
        <begin position="193"/>
        <end position="210"/>
    </location>
</feature>
<sequence length="404" mass="45295">MTGSQVIFFGQISDCIGRFPTLIICYIIASISMFLSLLSTSYLMFIILRFFQAFGRAGITTVGYVLIMETVGPKHRAETGIAIQLGWSFGFVTLSGLAWLVRHWFWFQVVLSLCFLPFAFCYSFIPESPRWLVMRGKMEQLEKLLNKAAAVNGKEIKGDIKDIEIFKHGKEIKDKNSATFLALMKMPKMRYRTFKMIYLWMINAFLYYGLSYNTNDLAGNPYLNFFIAGIVELPCRALIFYSVKRWGRRPTIVAFMAVLGLAYASILLVPADLSWLGTSFAMVGKFCVTGSFGLLYLYTTELFPTVVRNVALGSCSMCARVGSILAPFVRELGKATHPAVPNLMFALLALSASLLTLLLPETRGQELPDSLQEGEDFGQKVLKKEKNNTSDESVLPVSEMTSHL</sequence>
<keyword evidence="9" id="KW-1185">Reference proteome</keyword>
<evidence type="ECO:0000256" key="1">
    <source>
        <dbReference type="ARBA" id="ARBA00004141"/>
    </source>
</evidence>
<feature type="transmembrane region" description="Helical" evidence="6">
    <location>
        <begin position="21"/>
        <end position="40"/>
    </location>
</feature>
<evidence type="ECO:0000313" key="8">
    <source>
        <dbReference type="EMBL" id="GFT87340.1"/>
    </source>
</evidence>
<protein>
    <submittedName>
        <fullName evidence="8">Organic cation transporter protein</fullName>
    </submittedName>
</protein>
<feature type="transmembrane region" description="Helical" evidence="6">
    <location>
        <begin position="79"/>
        <end position="99"/>
    </location>
</feature>
<accession>A0A8X6U7X4</accession>
<feature type="domain" description="Major facilitator superfamily (MFS) profile" evidence="7">
    <location>
        <begin position="1"/>
        <end position="363"/>
    </location>
</feature>
<dbReference type="CDD" id="cd17317">
    <property type="entry name" value="MFS_SLC22"/>
    <property type="match status" value="1"/>
</dbReference>
<evidence type="ECO:0000256" key="4">
    <source>
        <dbReference type="ARBA" id="ARBA00023136"/>
    </source>
</evidence>
<dbReference type="GO" id="GO:0016020">
    <property type="term" value="C:membrane"/>
    <property type="evidence" value="ECO:0007669"/>
    <property type="project" value="UniProtKB-SubCell"/>
</dbReference>
<dbReference type="GO" id="GO:0022857">
    <property type="term" value="F:transmembrane transporter activity"/>
    <property type="evidence" value="ECO:0007669"/>
    <property type="project" value="InterPro"/>
</dbReference>
<feature type="region of interest" description="Disordered" evidence="5">
    <location>
        <begin position="378"/>
        <end position="404"/>
    </location>
</feature>
<dbReference type="SUPFAM" id="SSF103473">
    <property type="entry name" value="MFS general substrate transporter"/>
    <property type="match status" value="1"/>
</dbReference>
<evidence type="ECO:0000256" key="6">
    <source>
        <dbReference type="SAM" id="Phobius"/>
    </source>
</evidence>
<dbReference type="InterPro" id="IPR005828">
    <property type="entry name" value="MFS_sugar_transport-like"/>
</dbReference>
<evidence type="ECO:0000313" key="9">
    <source>
        <dbReference type="Proteomes" id="UP000887013"/>
    </source>
</evidence>
<dbReference type="InterPro" id="IPR036259">
    <property type="entry name" value="MFS_trans_sf"/>
</dbReference>
<dbReference type="Pfam" id="PF00083">
    <property type="entry name" value="Sugar_tr"/>
    <property type="match status" value="1"/>
</dbReference>
<feature type="transmembrane region" description="Helical" evidence="6">
    <location>
        <begin position="275"/>
        <end position="298"/>
    </location>
</feature>
<feature type="transmembrane region" description="Helical" evidence="6">
    <location>
        <begin position="222"/>
        <end position="243"/>
    </location>
</feature>
<feature type="transmembrane region" description="Helical" evidence="6">
    <location>
        <begin position="250"/>
        <end position="269"/>
    </location>
</feature>
<comment type="subcellular location">
    <subcellularLocation>
        <location evidence="1">Membrane</location>
        <topology evidence="1">Multi-pass membrane protein</topology>
    </subcellularLocation>
</comment>
<keyword evidence="3 6" id="KW-1133">Transmembrane helix</keyword>
<proteinExistence type="predicted"/>
<dbReference type="Gene3D" id="1.20.1250.20">
    <property type="entry name" value="MFS general substrate transporter like domains"/>
    <property type="match status" value="1"/>
</dbReference>
<dbReference type="EMBL" id="BMAW01024297">
    <property type="protein sequence ID" value="GFT87340.1"/>
    <property type="molecule type" value="Genomic_DNA"/>
</dbReference>
<dbReference type="InterPro" id="IPR020846">
    <property type="entry name" value="MFS_dom"/>
</dbReference>
<feature type="transmembrane region" description="Helical" evidence="6">
    <location>
        <begin position="46"/>
        <end position="67"/>
    </location>
</feature>
<dbReference type="PROSITE" id="PS50850">
    <property type="entry name" value="MFS"/>
    <property type="match status" value="1"/>
</dbReference>
<reference evidence="8" key="1">
    <citation type="submission" date="2020-08" db="EMBL/GenBank/DDBJ databases">
        <title>Multicomponent nature underlies the extraordinary mechanical properties of spider dragline silk.</title>
        <authorList>
            <person name="Kono N."/>
            <person name="Nakamura H."/>
            <person name="Mori M."/>
            <person name="Yoshida Y."/>
            <person name="Ohtoshi R."/>
            <person name="Malay A.D."/>
            <person name="Moran D.A.P."/>
            <person name="Tomita M."/>
            <person name="Numata K."/>
            <person name="Arakawa K."/>
        </authorList>
    </citation>
    <scope>NUCLEOTIDE SEQUENCE</scope>
</reference>
<gene>
    <name evidence="8" type="primary">Orct</name>
    <name evidence="8" type="ORF">NPIL_488791</name>
</gene>
<dbReference type="Proteomes" id="UP000887013">
    <property type="component" value="Unassembled WGS sequence"/>
</dbReference>
<keyword evidence="2 6" id="KW-0812">Transmembrane</keyword>
<evidence type="ECO:0000256" key="5">
    <source>
        <dbReference type="SAM" id="MobiDB-lite"/>
    </source>
</evidence>
<evidence type="ECO:0000256" key="2">
    <source>
        <dbReference type="ARBA" id="ARBA00022692"/>
    </source>
</evidence>
<evidence type="ECO:0000259" key="7">
    <source>
        <dbReference type="PROSITE" id="PS50850"/>
    </source>
</evidence>